<dbReference type="Pfam" id="PF00160">
    <property type="entry name" value="Pro_isomerase"/>
    <property type="match status" value="1"/>
</dbReference>
<evidence type="ECO:0000256" key="5">
    <source>
        <dbReference type="RuleBase" id="RU363019"/>
    </source>
</evidence>
<feature type="domain" description="PPIase cyclophilin-type" evidence="6">
    <location>
        <begin position="38"/>
        <end position="203"/>
    </location>
</feature>
<organism evidence="7 8">
    <name type="scientific">Lactuca saligna</name>
    <name type="common">Willowleaf lettuce</name>
    <dbReference type="NCBI Taxonomy" id="75948"/>
    <lineage>
        <taxon>Eukaryota</taxon>
        <taxon>Viridiplantae</taxon>
        <taxon>Streptophyta</taxon>
        <taxon>Embryophyta</taxon>
        <taxon>Tracheophyta</taxon>
        <taxon>Spermatophyta</taxon>
        <taxon>Magnoliopsida</taxon>
        <taxon>eudicotyledons</taxon>
        <taxon>Gunneridae</taxon>
        <taxon>Pentapetalae</taxon>
        <taxon>asterids</taxon>
        <taxon>campanulids</taxon>
        <taxon>Asterales</taxon>
        <taxon>Asteraceae</taxon>
        <taxon>Cichorioideae</taxon>
        <taxon>Cichorieae</taxon>
        <taxon>Lactucinae</taxon>
        <taxon>Lactuca</taxon>
    </lineage>
</organism>
<proteinExistence type="inferred from homology"/>
<dbReference type="PROSITE" id="PS00170">
    <property type="entry name" value="CSA_PPIASE_1"/>
    <property type="match status" value="1"/>
</dbReference>
<name>A0AA36A072_LACSI</name>
<dbReference type="PRINTS" id="PR00153">
    <property type="entry name" value="CSAPPISMRASE"/>
</dbReference>
<evidence type="ECO:0000313" key="8">
    <source>
        <dbReference type="Proteomes" id="UP001177003"/>
    </source>
</evidence>
<dbReference type="FunFam" id="2.40.100.10:FF:000002">
    <property type="entry name" value="Peptidyl-prolyl cis-trans isomerase"/>
    <property type="match status" value="1"/>
</dbReference>
<feature type="chain" id="PRO_5041483201" description="Peptidyl-prolyl cis-trans isomerase" evidence="5">
    <location>
        <begin position="20"/>
        <end position="244"/>
    </location>
</feature>
<dbReference type="AlphaFoldDB" id="A0AA36A072"/>
<dbReference type="GO" id="GO:0006457">
    <property type="term" value="P:protein folding"/>
    <property type="evidence" value="ECO:0007669"/>
    <property type="project" value="InterPro"/>
</dbReference>
<dbReference type="EMBL" id="OX465085">
    <property type="protein sequence ID" value="CAI9301052.1"/>
    <property type="molecule type" value="Genomic_DNA"/>
</dbReference>
<dbReference type="InterPro" id="IPR029000">
    <property type="entry name" value="Cyclophilin-like_dom_sf"/>
</dbReference>
<comment type="function">
    <text evidence="5">PPIases accelerate the folding of proteins. It catalyzes the cis-trans isomerization of proline imidic peptide bonds in oligopeptides.</text>
</comment>
<reference evidence="7" key="1">
    <citation type="submission" date="2023-04" db="EMBL/GenBank/DDBJ databases">
        <authorList>
            <person name="Vijverberg K."/>
            <person name="Xiong W."/>
            <person name="Schranz E."/>
        </authorList>
    </citation>
    <scope>NUCLEOTIDE SEQUENCE</scope>
</reference>
<evidence type="ECO:0000256" key="4">
    <source>
        <dbReference type="ARBA" id="ARBA00023235"/>
    </source>
</evidence>
<keyword evidence="8" id="KW-1185">Reference proteome</keyword>
<evidence type="ECO:0000256" key="1">
    <source>
        <dbReference type="ARBA" id="ARBA00000971"/>
    </source>
</evidence>
<sequence length="244" mass="26018">MKLLSAAVLCSLLLIGALALTEAKKSNKDLTEVTNKVYFDVEIAGKPAGRIVFGLFGKTVPKTAENFRALCTGEKGVGKSGKPLYYKGSAFHRIIPSFMIQGGDFTNGDGTGGESIYGEKFKDENFKIKHTGPGLLSMANAGKNTNGSQFFITTVTTSWLDGKHVVFGKVLSGMDIVYKMEAEGTQSGSPKAKKGDLIAITGGTYEAVLGTCCNILKRENNNQNPYNLVIVEVNGSHNSSSTTK</sequence>
<evidence type="ECO:0000256" key="3">
    <source>
        <dbReference type="ARBA" id="ARBA00023110"/>
    </source>
</evidence>
<dbReference type="GO" id="GO:0005737">
    <property type="term" value="C:cytoplasm"/>
    <property type="evidence" value="ECO:0007669"/>
    <property type="project" value="TreeGrafter"/>
</dbReference>
<accession>A0AA36A072</accession>
<dbReference type="InterPro" id="IPR020892">
    <property type="entry name" value="Cyclophilin-type_PPIase_CS"/>
</dbReference>
<dbReference type="GO" id="GO:0016018">
    <property type="term" value="F:cyclosporin A binding"/>
    <property type="evidence" value="ECO:0007669"/>
    <property type="project" value="TreeGrafter"/>
</dbReference>
<keyword evidence="3 5" id="KW-0697">Rotamase</keyword>
<dbReference type="PANTHER" id="PTHR11071:SF467">
    <property type="entry name" value="PEPTIDYL-PROLYL CIS-TRANS ISOMERASE CYP21-2"/>
    <property type="match status" value="1"/>
</dbReference>
<evidence type="ECO:0000313" key="7">
    <source>
        <dbReference type="EMBL" id="CAI9301052.1"/>
    </source>
</evidence>
<dbReference type="PANTHER" id="PTHR11071">
    <property type="entry name" value="PEPTIDYL-PROLYL CIS-TRANS ISOMERASE"/>
    <property type="match status" value="1"/>
</dbReference>
<keyword evidence="5" id="KW-0732">Signal</keyword>
<dbReference type="InterPro" id="IPR002130">
    <property type="entry name" value="Cyclophilin-type_PPIase_dom"/>
</dbReference>
<dbReference type="EC" id="5.2.1.8" evidence="5"/>
<dbReference type="GO" id="GO:0003755">
    <property type="term" value="F:peptidyl-prolyl cis-trans isomerase activity"/>
    <property type="evidence" value="ECO:0007669"/>
    <property type="project" value="UniProtKB-UniRule"/>
</dbReference>
<dbReference type="Proteomes" id="UP001177003">
    <property type="component" value="Chromosome 9"/>
</dbReference>
<keyword evidence="4 5" id="KW-0413">Isomerase</keyword>
<dbReference type="SUPFAM" id="SSF50891">
    <property type="entry name" value="Cyclophilin-like"/>
    <property type="match status" value="1"/>
</dbReference>
<evidence type="ECO:0000259" key="6">
    <source>
        <dbReference type="PROSITE" id="PS50072"/>
    </source>
</evidence>
<dbReference type="PROSITE" id="PS50072">
    <property type="entry name" value="CSA_PPIASE_2"/>
    <property type="match status" value="1"/>
</dbReference>
<protein>
    <recommendedName>
        <fullName evidence="5">Peptidyl-prolyl cis-trans isomerase</fullName>
        <shortName evidence="5">PPIase</shortName>
        <ecNumber evidence="5">5.2.1.8</ecNumber>
    </recommendedName>
</protein>
<comment type="similarity">
    <text evidence="2 5">Belongs to the cyclophilin-type PPIase family.</text>
</comment>
<comment type="catalytic activity">
    <reaction evidence="1 5">
        <text>[protein]-peptidylproline (omega=180) = [protein]-peptidylproline (omega=0)</text>
        <dbReference type="Rhea" id="RHEA:16237"/>
        <dbReference type="Rhea" id="RHEA-COMP:10747"/>
        <dbReference type="Rhea" id="RHEA-COMP:10748"/>
        <dbReference type="ChEBI" id="CHEBI:83833"/>
        <dbReference type="ChEBI" id="CHEBI:83834"/>
        <dbReference type="EC" id="5.2.1.8"/>
    </reaction>
</comment>
<dbReference type="CDD" id="cd01926">
    <property type="entry name" value="cyclophilin_ABH_like"/>
    <property type="match status" value="1"/>
</dbReference>
<evidence type="ECO:0000256" key="2">
    <source>
        <dbReference type="ARBA" id="ARBA00007365"/>
    </source>
</evidence>
<dbReference type="Gene3D" id="2.40.100.10">
    <property type="entry name" value="Cyclophilin-like"/>
    <property type="match status" value="1"/>
</dbReference>
<gene>
    <name evidence="7" type="ORF">LSALG_LOCUS39632</name>
</gene>
<feature type="signal peptide" evidence="5">
    <location>
        <begin position="1"/>
        <end position="19"/>
    </location>
</feature>